<evidence type="ECO:0000313" key="3">
    <source>
        <dbReference type="Proteomes" id="UP000234275"/>
    </source>
</evidence>
<comment type="caution">
    <text evidence="2">The sequence shown here is derived from an EMBL/GenBank/DDBJ whole genome shotgun (WGS) entry which is preliminary data.</text>
</comment>
<feature type="compositionally biased region" description="Polar residues" evidence="1">
    <location>
        <begin position="61"/>
        <end position="76"/>
    </location>
</feature>
<organism evidence="2 3">
    <name type="scientific">Aspergillus steynii IBT 23096</name>
    <dbReference type="NCBI Taxonomy" id="1392250"/>
    <lineage>
        <taxon>Eukaryota</taxon>
        <taxon>Fungi</taxon>
        <taxon>Dikarya</taxon>
        <taxon>Ascomycota</taxon>
        <taxon>Pezizomycotina</taxon>
        <taxon>Eurotiomycetes</taxon>
        <taxon>Eurotiomycetidae</taxon>
        <taxon>Eurotiales</taxon>
        <taxon>Aspergillaceae</taxon>
        <taxon>Aspergillus</taxon>
        <taxon>Aspergillus subgen. Circumdati</taxon>
    </lineage>
</organism>
<sequence>MPRSLGPCTPSILFSCGKSLPHMDMTADDGSTALAQSDLPIGFGVTRPFVRSTLTRRRLAQSPSPKLSTNSPIEWR</sequence>
<dbReference type="EMBL" id="MSFO01000001">
    <property type="protein sequence ID" value="PLB54535.1"/>
    <property type="molecule type" value="Genomic_DNA"/>
</dbReference>
<evidence type="ECO:0000256" key="1">
    <source>
        <dbReference type="SAM" id="MobiDB-lite"/>
    </source>
</evidence>
<protein>
    <submittedName>
        <fullName evidence="2">Uncharacterized protein</fullName>
    </submittedName>
</protein>
<dbReference type="PROSITE" id="PS51257">
    <property type="entry name" value="PROKAR_LIPOPROTEIN"/>
    <property type="match status" value="1"/>
</dbReference>
<reference evidence="2 3" key="1">
    <citation type="submission" date="2016-12" db="EMBL/GenBank/DDBJ databases">
        <title>The genomes of Aspergillus section Nigri reveals drivers in fungal speciation.</title>
        <authorList>
            <consortium name="DOE Joint Genome Institute"/>
            <person name="Vesth T.C."/>
            <person name="Nybo J."/>
            <person name="Theobald S."/>
            <person name="Brandl J."/>
            <person name="Frisvad J.C."/>
            <person name="Nielsen K.F."/>
            <person name="Lyhne E.K."/>
            <person name="Kogle M.E."/>
            <person name="Kuo A."/>
            <person name="Riley R."/>
            <person name="Clum A."/>
            <person name="Nolan M."/>
            <person name="Lipzen A."/>
            <person name="Salamov A."/>
            <person name="Henrissat B."/>
            <person name="Wiebenga A."/>
            <person name="De Vries R.P."/>
            <person name="Grigoriev I.V."/>
            <person name="Mortensen U.H."/>
            <person name="Andersen M.R."/>
            <person name="Baker S.E."/>
        </authorList>
    </citation>
    <scope>NUCLEOTIDE SEQUENCE [LARGE SCALE GENOMIC DNA]</scope>
    <source>
        <strain evidence="2 3">IBT 23096</strain>
    </source>
</reference>
<name>A0A2I2GNT1_9EURO</name>
<proteinExistence type="predicted"/>
<accession>A0A2I2GNT1</accession>
<evidence type="ECO:0000313" key="2">
    <source>
        <dbReference type="EMBL" id="PLB54535.1"/>
    </source>
</evidence>
<dbReference type="RefSeq" id="XP_024709837.1">
    <property type="nucleotide sequence ID" value="XM_024848204.1"/>
</dbReference>
<gene>
    <name evidence="2" type="ORF">P170DRAFT_432177</name>
</gene>
<dbReference type="Proteomes" id="UP000234275">
    <property type="component" value="Unassembled WGS sequence"/>
</dbReference>
<dbReference type="VEuPathDB" id="FungiDB:P170DRAFT_432177"/>
<dbReference type="AlphaFoldDB" id="A0A2I2GNT1"/>
<keyword evidence="3" id="KW-1185">Reference proteome</keyword>
<feature type="region of interest" description="Disordered" evidence="1">
    <location>
        <begin position="55"/>
        <end position="76"/>
    </location>
</feature>
<dbReference type="GeneID" id="36555903"/>